<dbReference type="AlphaFoldDB" id="A0A0V8M3Y7"/>
<dbReference type="EMBL" id="JGYD01000011">
    <property type="protein sequence ID" value="KSV18485.1"/>
    <property type="molecule type" value="Genomic_DNA"/>
</dbReference>
<proteinExistence type="predicted"/>
<keyword evidence="1" id="KW-0812">Transmembrane</keyword>
<reference evidence="2 3" key="1">
    <citation type="journal article" date="2015" name="Sci. Rep.">
        <title>A comparative genomics and reductive dehalogenase gene transcription study of two chloroethene-respiring bacteria, Dehalococcoides mccartyi strains MB and 11a.</title>
        <authorList>
            <person name="Low A."/>
            <person name="Shen Z."/>
            <person name="Cheng D."/>
            <person name="Rogers M.J."/>
            <person name="Lee P.K."/>
            <person name="He J."/>
        </authorList>
    </citation>
    <scope>NUCLEOTIDE SEQUENCE [LARGE SCALE GENOMIC DNA]</scope>
    <source>
        <strain evidence="2 3">MB</strain>
    </source>
</reference>
<feature type="transmembrane region" description="Helical" evidence="1">
    <location>
        <begin position="6"/>
        <end position="26"/>
    </location>
</feature>
<protein>
    <submittedName>
        <fullName evidence="2">Uncharacterized protein</fullName>
    </submittedName>
</protein>
<comment type="caution">
    <text evidence="2">The sequence shown here is derived from an EMBL/GenBank/DDBJ whole genome shotgun (WGS) entry which is preliminary data.</text>
</comment>
<organism evidence="2 3">
    <name type="scientific">Dehalococcoides mccartyi</name>
    <dbReference type="NCBI Taxonomy" id="61435"/>
    <lineage>
        <taxon>Bacteria</taxon>
        <taxon>Bacillati</taxon>
        <taxon>Chloroflexota</taxon>
        <taxon>Dehalococcoidia</taxon>
        <taxon>Dehalococcoidales</taxon>
        <taxon>Dehalococcoidaceae</taxon>
        <taxon>Dehalococcoides</taxon>
    </lineage>
</organism>
<evidence type="ECO:0000313" key="3">
    <source>
        <dbReference type="Proteomes" id="UP000053577"/>
    </source>
</evidence>
<dbReference type="Proteomes" id="UP000053577">
    <property type="component" value="Unassembled WGS sequence"/>
</dbReference>
<feature type="transmembrane region" description="Helical" evidence="1">
    <location>
        <begin position="84"/>
        <end position="103"/>
    </location>
</feature>
<evidence type="ECO:0000313" key="2">
    <source>
        <dbReference type="EMBL" id="KSV18485.1"/>
    </source>
</evidence>
<keyword evidence="1" id="KW-0472">Membrane</keyword>
<sequence>MSDFKQGLIEAIVGIVGAIVFSSILNSLAQDKTISHDYFWVFTAIGLASTISTIFVFKTAGFLFNIGWIIGAWLLKDAMDTGTFFVFFIAPIAILLLRIFVLIRNSSSAT</sequence>
<accession>A0A0V8M3Y7</accession>
<name>A0A0V8M3Y7_9CHLR</name>
<evidence type="ECO:0000256" key="1">
    <source>
        <dbReference type="SAM" id="Phobius"/>
    </source>
</evidence>
<keyword evidence="1" id="KW-1133">Transmembrane helix</keyword>
<gene>
    <name evidence="2" type="ORF">DA01_02955</name>
</gene>
<dbReference type="PATRIC" id="fig|61435.5.peg.593"/>
<dbReference type="RefSeq" id="WP_058292330.1">
    <property type="nucleotide sequence ID" value="NZ_JGYD01000011.1"/>
</dbReference>
<feature type="transmembrane region" description="Helical" evidence="1">
    <location>
        <begin position="38"/>
        <end position="64"/>
    </location>
</feature>